<keyword evidence="2" id="KW-0812">Transmembrane</keyword>
<evidence type="ECO:0000313" key="3">
    <source>
        <dbReference type="EMBL" id="AQS40205.1"/>
    </source>
</evidence>
<keyword evidence="2" id="KW-1133">Transmembrane helix</keyword>
<feature type="coiled-coil region" evidence="1">
    <location>
        <begin position="59"/>
        <end position="86"/>
    </location>
</feature>
<reference evidence="3 4" key="1">
    <citation type="submission" date="2016-03" db="EMBL/GenBank/DDBJ databases">
        <title>Complete genome sequence of Shewanella psychrophila WP2, a deep sea bacterium isolated from west Pacific sediment.</title>
        <authorList>
            <person name="Xu G."/>
            <person name="Jian H."/>
        </authorList>
    </citation>
    <scope>NUCLEOTIDE SEQUENCE [LARGE SCALE GENOMIC DNA]</scope>
    <source>
        <strain evidence="3 4">WP2</strain>
    </source>
</reference>
<keyword evidence="2" id="KW-0472">Membrane</keyword>
<dbReference type="KEGG" id="spsw:Sps_05136"/>
<keyword evidence="1" id="KW-0175">Coiled coil</keyword>
<protein>
    <recommendedName>
        <fullName evidence="5">Phage lysis regulatory protein, LysB family</fullName>
    </recommendedName>
</protein>
<evidence type="ECO:0008006" key="5">
    <source>
        <dbReference type="Google" id="ProtNLM"/>
    </source>
</evidence>
<evidence type="ECO:0000256" key="2">
    <source>
        <dbReference type="SAM" id="Phobius"/>
    </source>
</evidence>
<gene>
    <name evidence="3" type="ORF">Sps_05136</name>
</gene>
<dbReference type="STRING" id="225848.Sps_05136"/>
<sequence length="159" mass="17906">MLRQLLSAGGRFHLYIIAFLIIAIVLLGVSLSLVRSEVAIKESEIETLSLAKAVLQTDLNFMAENVRKAEVEKERLRQEAQRISVLNIENYQAKNEIETAFYQLSKQLDRLRDSNDEQVNDWANTPLPIDAARLLKQAANCASSVHHSDRICITSKGND</sequence>
<evidence type="ECO:0000256" key="1">
    <source>
        <dbReference type="SAM" id="Coils"/>
    </source>
</evidence>
<keyword evidence="4" id="KW-1185">Reference proteome</keyword>
<dbReference type="EMBL" id="CP014782">
    <property type="protein sequence ID" value="AQS40205.1"/>
    <property type="molecule type" value="Genomic_DNA"/>
</dbReference>
<evidence type="ECO:0000313" key="4">
    <source>
        <dbReference type="Proteomes" id="UP000189545"/>
    </source>
</evidence>
<feature type="transmembrane region" description="Helical" evidence="2">
    <location>
        <begin position="12"/>
        <end position="34"/>
    </location>
</feature>
<name>A0A1S6HXC2_9GAMM</name>
<accession>A0A1S6HXC2</accession>
<dbReference type="Proteomes" id="UP000189545">
    <property type="component" value="Chromosome"/>
</dbReference>
<proteinExistence type="predicted"/>
<organism evidence="3 4">
    <name type="scientific">Shewanella psychrophila</name>
    <dbReference type="NCBI Taxonomy" id="225848"/>
    <lineage>
        <taxon>Bacteria</taxon>
        <taxon>Pseudomonadati</taxon>
        <taxon>Pseudomonadota</taxon>
        <taxon>Gammaproteobacteria</taxon>
        <taxon>Alteromonadales</taxon>
        <taxon>Shewanellaceae</taxon>
        <taxon>Shewanella</taxon>
    </lineage>
</organism>
<dbReference type="AlphaFoldDB" id="A0A1S6HXC2"/>